<gene>
    <name evidence="1" type="ORF">DI487_05830</name>
</gene>
<accession>A0A2U8QTC3</accession>
<dbReference type="AlphaFoldDB" id="A0A2U8QTC3"/>
<evidence type="ECO:0000313" key="2">
    <source>
        <dbReference type="Proteomes" id="UP000245429"/>
    </source>
</evidence>
<dbReference type="KEGG" id="fse:DI487_05830"/>
<sequence>MILMLSVLFAVSYQSLHAFSHHDEVVSHCSEHSDSTHTKFKKVISEKENCPVCDFKFTSFLSPEIFTYTVFSTFKISPYSFSIKEATSFFCGSLFTHRGPPVSFV</sequence>
<name>A0A2U8QTC3_9FLAO</name>
<dbReference type="Proteomes" id="UP000245429">
    <property type="component" value="Chromosome"/>
</dbReference>
<protein>
    <recommendedName>
        <fullName evidence="3">DUF2946 domain-containing protein</fullName>
    </recommendedName>
</protein>
<keyword evidence="2" id="KW-1185">Reference proteome</keyword>
<evidence type="ECO:0000313" key="1">
    <source>
        <dbReference type="EMBL" id="AWM13427.1"/>
    </source>
</evidence>
<dbReference type="EMBL" id="CP029463">
    <property type="protein sequence ID" value="AWM13427.1"/>
    <property type="molecule type" value="Genomic_DNA"/>
</dbReference>
<proteinExistence type="predicted"/>
<evidence type="ECO:0008006" key="3">
    <source>
        <dbReference type="Google" id="ProtNLM"/>
    </source>
</evidence>
<reference evidence="1 2" key="1">
    <citation type="submission" date="2018-05" db="EMBL/GenBank/DDBJ databases">
        <title>Flavobacterium sp. MEBiC07310.</title>
        <authorList>
            <person name="Baek K."/>
        </authorList>
    </citation>
    <scope>NUCLEOTIDE SEQUENCE [LARGE SCALE GENOMIC DNA]</scope>
    <source>
        <strain evidence="1 2">MEBiC07310</strain>
    </source>
</reference>
<organism evidence="1 2">
    <name type="scientific">Flavobacterium sediminis</name>
    <dbReference type="NCBI Taxonomy" id="2201181"/>
    <lineage>
        <taxon>Bacteria</taxon>
        <taxon>Pseudomonadati</taxon>
        <taxon>Bacteroidota</taxon>
        <taxon>Flavobacteriia</taxon>
        <taxon>Flavobacteriales</taxon>
        <taxon>Flavobacteriaceae</taxon>
        <taxon>Flavobacterium</taxon>
    </lineage>
</organism>